<evidence type="ECO:0000313" key="2">
    <source>
        <dbReference type="EMBL" id="KAK7051690.1"/>
    </source>
</evidence>
<keyword evidence="3" id="KW-1185">Reference proteome</keyword>
<protein>
    <submittedName>
        <fullName evidence="2">Uncharacterized protein</fullName>
    </submittedName>
</protein>
<dbReference type="AlphaFoldDB" id="A0AAN8WI00"/>
<feature type="compositionally biased region" description="Polar residues" evidence="1">
    <location>
        <begin position="41"/>
        <end position="55"/>
    </location>
</feature>
<organism evidence="2 3">
    <name type="scientific">Halocaridina rubra</name>
    <name type="common">Hawaiian red shrimp</name>
    <dbReference type="NCBI Taxonomy" id="373956"/>
    <lineage>
        <taxon>Eukaryota</taxon>
        <taxon>Metazoa</taxon>
        <taxon>Ecdysozoa</taxon>
        <taxon>Arthropoda</taxon>
        <taxon>Crustacea</taxon>
        <taxon>Multicrustacea</taxon>
        <taxon>Malacostraca</taxon>
        <taxon>Eumalacostraca</taxon>
        <taxon>Eucarida</taxon>
        <taxon>Decapoda</taxon>
        <taxon>Pleocyemata</taxon>
        <taxon>Caridea</taxon>
        <taxon>Atyoidea</taxon>
        <taxon>Atyidae</taxon>
        <taxon>Halocaridina</taxon>
    </lineage>
</organism>
<reference evidence="2 3" key="1">
    <citation type="submission" date="2023-11" db="EMBL/GenBank/DDBJ databases">
        <title>Halocaridina rubra genome assembly.</title>
        <authorList>
            <person name="Smith C."/>
        </authorList>
    </citation>
    <scope>NUCLEOTIDE SEQUENCE [LARGE SCALE GENOMIC DNA]</scope>
    <source>
        <strain evidence="2">EP-1</strain>
        <tissue evidence="2">Whole</tissue>
    </source>
</reference>
<gene>
    <name evidence="2" type="ORF">SK128_023320</name>
</gene>
<sequence>MYKEDLGAVWRRAVWKVAAVHTIISVTRYWRQTHPLPSPQHPTATPRTQVSQIKEQPSPRGTPIPCLKLDAQELPGCRGLDGYLNLGEVVTTLANLYKLSLLGVTYGDTEVWHDVIVSLPEEVGVVSKEAAVSIVSGHIATYLPNVHAITQRIISWSLPNWSQICKPGWAEAPSDS</sequence>
<evidence type="ECO:0000313" key="3">
    <source>
        <dbReference type="Proteomes" id="UP001381693"/>
    </source>
</evidence>
<proteinExistence type="predicted"/>
<dbReference type="Proteomes" id="UP001381693">
    <property type="component" value="Unassembled WGS sequence"/>
</dbReference>
<dbReference type="EMBL" id="JAXCGZ010021396">
    <property type="protein sequence ID" value="KAK7051690.1"/>
    <property type="molecule type" value="Genomic_DNA"/>
</dbReference>
<name>A0AAN8WI00_HALRR</name>
<feature type="region of interest" description="Disordered" evidence="1">
    <location>
        <begin position="35"/>
        <end position="64"/>
    </location>
</feature>
<accession>A0AAN8WI00</accession>
<evidence type="ECO:0000256" key="1">
    <source>
        <dbReference type="SAM" id="MobiDB-lite"/>
    </source>
</evidence>
<comment type="caution">
    <text evidence="2">The sequence shown here is derived from an EMBL/GenBank/DDBJ whole genome shotgun (WGS) entry which is preliminary data.</text>
</comment>